<dbReference type="KEGG" id="cmax:111491373"/>
<keyword evidence="6" id="KW-0809">Transit peptide</keyword>
<evidence type="ECO:0000256" key="5">
    <source>
        <dbReference type="ARBA" id="ARBA00022692"/>
    </source>
</evidence>
<dbReference type="GO" id="GO:0009706">
    <property type="term" value="C:chloroplast inner membrane"/>
    <property type="evidence" value="ECO:0007669"/>
    <property type="project" value="TreeGrafter"/>
</dbReference>
<keyword evidence="5 10" id="KW-0812">Transmembrane</keyword>
<evidence type="ECO:0000256" key="6">
    <source>
        <dbReference type="ARBA" id="ARBA00022946"/>
    </source>
</evidence>
<dbReference type="PANTHER" id="PTHR31038">
    <property type="entry name" value="EXPRESSED PROTEIN-RELATED"/>
    <property type="match status" value="1"/>
</dbReference>
<evidence type="ECO:0000256" key="10">
    <source>
        <dbReference type="SAM" id="Phobius"/>
    </source>
</evidence>
<protein>
    <submittedName>
        <fullName evidence="12">Protein RETICULATA-RELATED 1, chloroplastic</fullName>
    </submittedName>
</protein>
<dbReference type="InterPro" id="IPR021825">
    <property type="entry name" value="RETICULATA-related"/>
</dbReference>
<evidence type="ECO:0000256" key="3">
    <source>
        <dbReference type="ARBA" id="ARBA00022528"/>
    </source>
</evidence>
<dbReference type="RefSeq" id="XP_022996050.1">
    <property type="nucleotide sequence ID" value="XM_023140282.1"/>
</dbReference>
<evidence type="ECO:0000256" key="2">
    <source>
        <dbReference type="ARBA" id="ARBA00010793"/>
    </source>
</evidence>
<dbReference type="GO" id="GO:0099402">
    <property type="term" value="P:plant organ development"/>
    <property type="evidence" value="ECO:0007669"/>
    <property type="project" value="TreeGrafter"/>
</dbReference>
<feature type="transmembrane region" description="Helical" evidence="10">
    <location>
        <begin position="230"/>
        <end position="252"/>
    </location>
</feature>
<organism evidence="11 12">
    <name type="scientific">Cucurbita maxima</name>
    <name type="common">Pumpkin</name>
    <name type="synonym">Winter squash</name>
    <dbReference type="NCBI Taxonomy" id="3661"/>
    <lineage>
        <taxon>Eukaryota</taxon>
        <taxon>Viridiplantae</taxon>
        <taxon>Streptophyta</taxon>
        <taxon>Embryophyta</taxon>
        <taxon>Tracheophyta</taxon>
        <taxon>Spermatophyta</taxon>
        <taxon>Magnoliopsida</taxon>
        <taxon>eudicotyledons</taxon>
        <taxon>Gunneridae</taxon>
        <taxon>Pentapetalae</taxon>
        <taxon>rosids</taxon>
        <taxon>fabids</taxon>
        <taxon>Cucurbitales</taxon>
        <taxon>Cucurbitaceae</taxon>
        <taxon>Cucurbiteae</taxon>
        <taxon>Cucurbita</taxon>
    </lineage>
</organism>
<comment type="similarity">
    <text evidence="2">Belongs to the RETICULATA family.</text>
</comment>
<evidence type="ECO:0000256" key="8">
    <source>
        <dbReference type="ARBA" id="ARBA00023136"/>
    </source>
</evidence>
<dbReference type="Pfam" id="PF11891">
    <property type="entry name" value="RETICULATA-like"/>
    <property type="match status" value="1"/>
</dbReference>
<feature type="transmembrane region" description="Helical" evidence="10">
    <location>
        <begin position="302"/>
        <end position="324"/>
    </location>
</feature>
<proteinExistence type="inferred from homology"/>
<reference evidence="12" key="1">
    <citation type="submission" date="2025-08" db="UniProtKB">
        <authorList>
            <consortium name="RefSeq"/>
        </authorList>
    </citation>
    <scope>IDENTIFICATION</scope>
    <source>
        <tissue evidence="12">Young leaves</tissue>
    </source>
</reference>
<accession>A0A6J1K5M0</accession>
<feature type="compositionally biased region" description="Gly residues" evidence="9">
    <location>
        <begin position="98"/>
        <end position="117"/>
    </location>
</feature>
<keyword evidence="3" id="KW-0150">Chloroplast</keyword>
<evidence type="ECO:0000256" key="7">
    <source>
        <dbReference type="ARBA" id="ARBA00022989"/>
    </source>
</evidence>
<dbReference type="GeneID" id="111491373"/>
<evidence type="ECO:0000313" key="11">
    <source>
        <dbReference type="Proteomes" id="UP000504608"/>
    </source>
</evidence>
<sequence length="413" mass="44563">MSVTSPCFNLIHSAVASSPDAFPSKLEVRASGCFTWPCSESRSSFKVVSLHYSSNVSCRIPLKCFSSEAAAETIAAAKDSKVFDTDFESRIGGDGGFGGDGNGFGGNGGGGGGGDGNGDGEEEREFGRILKFDDVIKEADARGVRLPEDMLEAAKATGIREVFLQRYLDLQGSGWLLGFLMNSCSMFRDRMLADPSFLFKVGTEVVIDSCCATFAEVQKRGENFWAEFELFAADLLVGVVVDIALVGMLAPYARIGQRPVSRGLLGQMQRAYSSLPSSVFEAERPGCKFTVKQRIASFFYKGVLYGSVGFGCGLIGQGIANLIMNTKRCIKKSDEDVPVPPLIQSAVLWGVFLAVSSNTRYQIVNALEQVVEFSPLAKKIPPVAMAFTVGVRFANNIYGGMQFVDWARWSGVQ</sequence>
<dbReference type="AlphaFoldDB" id="A0A6J1K5M0"/>
<name>A0A6J1K5M0_CUCMA</name>
<keyword evidence="7 10" id="KW-1133">Transmembrane helix</keyword>
<dbReference type="Proteomes" id="UP000504608">
    <property type="component" value="Unplaced"/>
</dbReference>
<feature type="region of interest" description="Disordered" evidence="9">
    <location>
        <begin position="98"/>
        <end position="120"/>
    </location>
</feature>
<evidence type="ECO:0000256" key="4">
    <source>
        <dbReference type="ARBA" id="ARBA00022640"/>
    </source>
</evidence>
<dbReference type="PANTHER" id="PTHR31038:SF18">
    <property type="entry name" value="PROTEIN RETICULATA-RELATED 1, CHLOROPLASTIC"/>
    <property type="match status" value="1"/>
</dbReference>
<evidence type="ECO:0000313" key="12">
    <source>
        <dbReference type="RefSeq" id="XP_022996050.1"/>
    </source>
</evidence>
<gene>
    <name evidence="12" type="primary">LOC111491373</name>
</gene>
<evidence type="ECO:0000256" key="1">
    <source>
        <dbReference type="ARBA" id="ARBA00004508"/>
    </source>
</evidence>
<evidence type="ECO:0000256" key="9">
    <source>
        <dbReference type="SAM" id="MobiDB-lite"/>
    </source>
</evidence>
<comment type="subcellular location">
    <subcellularLocation>
        <location evidence="1">Plastid</location>
        <location evidence="1">Chloroplast membrane</location>
        <topology evidence="1">Multi-pass membrane protein</topology>
    </subcellularLocation>
</comment>
<keyword evidence="8 10" id="KW-0472">Membrane</keyword>
<keyword evidence="4" id="KW-0934">Plastid</keyword>
<keyword evidence="11" id="KW-1185">Reference proteome</keyword>
<dbReference type="OrthoDB" id="205639at2759"/>